<keyword evidence="3" id="KW-1185">Reference proteome</keyword>
<evidence type="ECO:0008006" key="4">
    <source>
        <dbReference type="Google" id="ProtNLM"/>
    </source>
</evidence>
<reference evidence="2 3" key="1">
    <citation type="submission" date="2014-01" db="EMBL/GenBank/DDBJ databases">
        <title>Full genme sequencing of cellulolytic bacterium Gynuella sunshinyii YC6258T gen. nov., sp. nov.</title>
        <authorList>
            <person name="Khan H."/>
            <person name="Chung E.J."/>
            <person name="Chung Y.R."/>
        </authorList>
    </citation>
    <scope>NUCLEOTIDE SEQUENCE [LARGE SCALE GENOMIC DNA]</scope>
    <source>
        <strain evidence="2 3">YC6258</strain>
    </source>
</reference>
<dbReference type="RefSeq" id="WP_052829995.1">
    <property type="nucleotide sequence ID" value="NZ_CP007142.1"/>
</dbReference>
<organism evidence="2 3">
    <name type="scientific">Gynuella sunshinyii YC6258</name>
    <dbReference type="NCBI Taxonomy" id="1445510"/>
    <lineage>
        <taxon>Bacteria</taxon>
        <taxon>Pseudomonadati</taxon>
        <taxon>Pseudomonadota</taxon>
        <taxon>Gammaproteobacteria</taxon>
        <taxon>Oceanospirillales</taxon>
        <taxon>Saccharospirillaceae</taxon>
        <taxon>Gynuella</taxon>
    </lineage>
</organism>
<keyword evidence="1" id="KW-0732">Signal</keyword>
<protein>
    <recommendedName>
        <fullName evidence="4">ABC-type amino acid transport/signal transduction system, periplasmic component/domain</fullName>
    </recommendedName>
</protein>
<evidence type="ECO:0000256" key="1">
    <source>
        <dbReference type="SAM" id="SignalP"/>
    </source>
</evidence>
<sequence length="220" mass="25656">MRYVMALWLLLTLQSLALAQSDVVYYLAPETDSDPRQVYPLQLLRLALNKVDPRIQLKPSPFQMTQSRALTELIDDNAIDVVWSATSRSREQIWLPVRIPIYKGLLGYRVFLYKPDALTQTPAELSLEQLKQIPMIQGHDWPDTKILEANGFTTLSTANYDATFRMLNQQPGRLYPRSVTEVWNEWQMYRQQGIEIEPTLMLHYTMPQYFFVSKSNPELQ</sequence>
<name>A0A0C5VE30_9GAMM</name>
<dbReference type="SUPFAM" id="SSF53850">
    <property type="entry name" value="Periplasmic binding protein-like II"/>
    <property type="match status" value="1"/>
</dbReference>
<dbReference type="AlphaFoldDB" id="A0A0C5VE30"/>
<evidence type="ECO:0000313" key="3">
    <source>
        <dbReference type="Proteomes" id="UP000032266"/>
    </source>
</evidence>
<feature type="signal peptide" evidence="1">
    <location>
        <begin position="1"/>
        <end position="19"/>
    </location>
</feature>
<dbReference type="OrthoDB" id="547680at2"/>
<accession>A0A0C5VE30</accession>
<evidence type="ECO:0000313" key="2">
    <source>
        <dbReference type="EMBL" id="AJQ92471.1"/>
    </source>
</evidence>
<gene>
    <name evidence="2" type="ORF">YC6258_00421</name>
</gene>
<proteinExistence type="predicted"/>
<dbReference type="EMBL" id="CP007142">
    <property type="protein sequence ID" value="AJQ92471.1"/>
    <property type="molecule type" value="Genomic_DNA"/>
</dbReference>
<dbReference type="STRING" id="1445510.YC6258_00421"/>
<feature type="chain" id="PRO_5002183553" description="ABC-type amino acid transport/signal transduction system, periplasmic component/domain" evidence="1">
    <location>
        <begin position="20"/>
        <end position="220"/>
    </location>
</feature>
<dbReference type="HOGENOM" id="CLU_066015_1_0_6"/>
<dbReference type="Proteomes" id="UP000032266">
    <property type="component" value="Chromosome"/>
</dbReference>
<dbReference type="KEGG" id="gsn:YC6258_00421"/>